<organism evidence="1 2">
    <name type="scientific">Puccinia striiformis f. sp. tritici</name>
    <dbReference type="NCBI Taxonomy" id="168172"/>
    <lineage>
        <taxon>Eukaryota</taxon>
        <taxon>Fungi</taxon>
        <taxon>Dikarya</taxon>
        <taxon>Basidiomycota</taxon>
        <taxon>Pucciniomycotina</taxon>
        <taxon>Pucciniomycetes</taxon>
        <taxon>Pucciniales</taxon>
        <taxon>Pucciniaceae</taxon>
        <taxon>Puccinia</taxon>
    </lineage>
</organism>
<keyword evidence="2" id="KW-1185">Reference proteome</keyword>
<evidence type="ECO:0000313" key="1">
    <source>
        <dbReference type="EMBL" id="KAI7938086.1"/>
    </source>
</evidence>
<reference evidence="1 2" key="3">
    <citation type="journal article" date="2022" name="Microbiol. Spectr.">
        <title>Folding features and dynamics of 3D genome architecture in plant fungal pathogens.</title>
        <authorList>
            <person name="Xia C."/>
        </authorList>
    </citation>
    <scope>NUCLEOTIDE SEQUENCE [LARGE SCALE GENOMIC DNA]</scope>
    <source>
        <strain evidence="1 2">93-210</strain>
    </source>
</reference>
<accession>A0ACC0DRZ2</accession>
<gene>
    <name evidence="1" type="ORF">MJO28_015006</name>
</gene>
<name>A0ACC0DRZ2_9BASI</name>
<dbReference type="EMBL" id="CM045880">
    <property type="protein sequence ID" value="KAI7938086.1"/>
    <property type="molecule type" value="Genomic_DNA"/>
</dbReference>
<proteinExistence type="predicted"/>
<protein>
    <submittedName>
        <fullName evidence="1">Uncharacterized protein</fullName>
    </submittedName>
</protein>
<reference evidence="2" key="2">
    <citation type="journal article" date="2018" name="Mol. Plant Microbe Interact.">
        <title>Genome sequence resources for the wheat stripe rust pathogen (Puccinia striiformis f. sp. tritici) and the barley stripe rust pathogen (Puccinia striiformis f. sp. hordei).</title>
        <authorList>
            <person name="Xia C."/>
            <person name="Wang M."/>
            <person name="Yin C."/>
            <person name="Cornejo O.E."/>
            <person name="Hulbert S.H."/>
            <person name="Chen X."/>
        </authorList>
    </citation>
    <scope>NUCLEOTIDE SEQUENCE [LARGE SCALE GENOMIC DNA]</scope>
    <source>
        <strain evidence="2">93-210</strain>
    </source>
</reference>
<sequence>MENSSIAVPQTGARPVESDPSSIPVPVIKVNEGKARGYEFYKNVLKSPKYVVAPMVDGSELSWRMLSRLYGAELCYTPMIHSALFSDPKQVKYTHEQFDLQADEEGHPALDRPLIVQFCSNHPQTLLKAANIIVHHHSSKTSGDGNGIGNGADRVVDGVDLNLGCPQGIAKKGKYGAFLMDHLELISELIKNLDLNLEVPVTAKYRRFDDVEKTESYTQRLIEAGSQMISIHGRTREQKGQFTGLADWEMMRRAVECSHGRGIPILGNGNILISSDVTDMMEYTGADGAMVAEGNLYNPAIFAPLNQDFMVRYRDCLPDRFKLGLDRVDEEFKDPTGLLGTIDSLLEFPNSTKVARQYLCICATLVTRTATSAIKGHLHKLFRAVFDTGRYDDLRTLLAQISWASTIDPSSGDNNLSKKKTDRAGYEAVLERFQDVVTQIKLRLEEDRRTGLLDEKQIDMSLKRREGETTPGFLERLRVPYSRCQPHVRALAGVPTGDGVVEGGSTELVGCANPGCVNSGAAKCAFKLCKSCCSARSLDESAAVCEVHLRRAQLEKEKRKIKSERRKNKNSCSSTAKRAKLCQ</sequence>
<dbReference type="Proteomes" id="UP001060170">
    <property type="component" value="Chromosome 16"/>
</dbReference>
<comment type="caution">
    <text evidence="1">The sequence shown here is derived from an EMBL/GenBank/DDBJ whole genome shotgun (WGS) entry which is preliminary data.</text>
</comment>
<evidence type="ECO:0000313" key="2">
    <source>
        <dbReference type="Proteomes" id="UP001060170"/>
    </source>
</evidence>
<reference evidence="2" key="1">
    <citation type="journal article" date="2018" name="BMC Genomics">
        <title>Genomic insights into host adaptation between the wheat stripe rust pathogen (Puccinia striiformis f. sp. tritici) and the barley stripe rust pathogen (Puccinia striiformis f. sp. hordei).</title>
        <authorList>
            <person name="Xia C."/>
            <person name="Wang M."/>
            <person name="Yin C."/>
            <person name="Cornejo O.E."/>
            <person name="Hulbert S.H."/>
            <person name="Chen X."/>
        </authorList>
    </citation>
    <scope>NUCLEOTIDE SEQUENCE [LARGE SCALE GENOMIC DNA]</scope>
    <source>
        <strain evidence="2">93-210</strain>
    </source>
</reference>